<dbReference type="AlphaFoldDB" id="W1PG10"/>
<organism evidence="1 2">
    <name type="scientific">Amborella trichopoda</name>
    <dbReference type="NCBI Taxonomy" id="13333"/>
    <lineage>
        <taxon>Eukaryota</taxon>
        <taxon>Viridiplantae</taxon>
        <taxon>Streptophyta</taxon>
        <taxon>Embryophyta</taxon>
        <taxon>Tracheophyta</taxon>
        <taxon>Spermatophyta</taxon>
        <taxon>Magnoliopsida</taxon>
        <taxon>Amborellales</taxon>
        <taxon>Amborellaceae</taxon>
        <taxon>Amborella</taxon>
    </lineage>
</organism>
<reference evidence="2" key="1">
    <citation type="journal article" date="2013" name="Science">
        <title>The Amborella genome and the evolution of flowering plants.</title>
        <authorList>
            <consortium name="Amborella Genome Project"/>
        </authorList>
    </citation>
    <scope>NUCLEOTIDE SEQUENCE [LARGE SCALE GENOMIC DNA]</scope>
</reference>
<dbReference type="Proteomes" id="UP000017836">
    <property type="component" value="Unassembled WGS sequence"/>
</dbReference>
<evidence type="ECO:0000313" key="2">
    <source>
        <dbReference type="Proteomes" id="UP000017836"/>
    </source>
</evidence>
<dbReference type="HOGENOM" id="CLU_2515684_0_0_1"/>
<evidence type="ECO:0000313" key="1">
    <source>
        <dbReference type="EMBL" id="ERN06020.1"/>
    </source>
</evidence>
<proteinExistence type="predicted"/>
<dbReference type="Gramene" id="ERN06020">
    <property type="protein sequence ID" value="ERN06020"/>
    <property type="gene ID" value="AMTR_s00142p00029670"/>
</dbReference>
<dbReference type="EMBL" id="KI393933">
    <property type="protein sequence ID" value="ERN06020.1"/>
    <property type="molecule type" value="Genomic_DNA"/>
</dbReference>
<name>W1PG10_AMBTC</name>
<gene>
    <name evidence="1" type="ORF">AMTR_s00142p00029670</name>
</gene>
<sequence length="85" mass="9148">MPEHMHCGSTCVSSAGAMSLECRSTRAPKHVLLERPLRLLERIVSRTCTAGAPFATVGALCLQYQSALCNCQSTVAPGMYFQSTL</sequence>
<keyword evidence="2" id="KW-1185">Reference proteome</keyword>
<accession>W1PG10</accession>
<protein>
    <submittedName>
        <fullName evidence="1">Uncharacterized protein</fullName>
    </submittedName>
</protein>